<dbReference type="SMART" id="SM00864">
    <property type="entry name" value="Tubulin"/>
    <property type="match status" value="1"/>
</dbReference>
<comment type="subunit">
    <text evidence="4">Homodimer. Polymerizes to form a dynamic ring structure in a strictly GTP-dependent manner. Interacts directly with several other division proteins.</text>
</comment>
<organism evidence="9 10">
    <name type="scientific">candidate division NPL-UPA2 bacterium Unc8</name>
    <dbReference type="NCBI Taxonomy" id="1980939"/>
    <lineage>
        <taxon>Bacteria</taxon>
    </lineage>
</organism>
<dbReference type="PANTHER" id="PTHR30314">
    <property type="entry name" value="CELL DIVISION PROTEIN FTSZ-RELATED"/>
    <property type="match status" value="1"/>
</dbReference>
<dbReference type="PANTHER" id="PTHR30314:SF3">
    <property type="entry name" value="MITOCHONDRIAL DIVISION PROTEIN FSZA"/>
    <property type="match status" value="1"/>
</dbReference>
<comment type="similarity">
    <text evidence="1 4 6">Belongs to the FtsZ family.</text>
</comment>
<keyword evidence="4" id="KW-0963">Cytoplasm</keyword>
<dbReference type="EMBL" id="NDHY01000013">
    <property type="protein sequence ID" value="RIH99753.1"/>
    <property type="molecule type" value="Genomic_DNA"/>
</dbReference>
<dbReference type="GO" id="GO:0005525">
    <property type="term" value="F:GTP binding"/>
    <property type="evidence" value="ECO:0007669"/>
    <property type="project" value="UniProtKB-UniRule"/>
</dbReference>
<comment type="caution">
    <text evidence="4">Lacks conserved residue(s) required for the propagation of feature annotation.</text>
</comment>
<dbReference type="InterPro" id="IPR003008">
    <property type="entry name" value="Tubulin_FtsZ_GTPase"/>
</dbReference>
<evidence type="ECO:0000256" key="2">
    <source>
        <dbReference type="ARBA" id="ARBA00022741"/>
    </source>
</evidence>
<dbReference type="GO" id="GO:0051258">
    <property type="term" value="P:protein polymerization"/>
    <property type="evidence" value="ECO:0007669"/>
    <property type="project" value="UniProtKB-UniRule"/>
</dbReference>
<feature type="domain" description="Tubulin/FtsZ 2-layer sandwich" evidence="8">
    <location>
        <begin position="206"/>
        <end position="324"/>
    </location>
</feature>
<dbReference type="Pfam" id="PF12327">
    <property type="entry name" value="FtsZ_C"/>
    <property type="match status" value="1"/>
</dbReference>
<evidence type="ECO:0000256" key="4">
    <source>
        <dbReference type="HAMAP-Rule" id="MF_00909"/>
    </source>
</evidence>
<feature type="binding site" evidence="4">
    <location>
        <position position="143"/>
    </location>
    <ligand>
        <name>GTP</name>
        <dbReference type="ChEBI" id="CHEBI:37565"/>
    </ligand>
</feature>
<dbReference type="PROSITE" id="PS01134">
    <property type="entry name" value="FTSZ_1"/>
    <property type="match status" value="1"/>
</dbReference>
<feature type="binding site" evidence="4">
    <location>
        <position position="139"/>
    </location>
    <ligand>
        <name>GTP</name>
        <dbReference type="ChEBI" id="CHEBI:37565"/>
    </ligand>
</feature>
<dbReference type="GO" id="GO:0000917">
    <property type="term" value="P:division septum assembly"/>
    <property type="evidence" value="ECO:0007669"/>
    <property type="project" value="UniProtKB-KW"/>
</dbReference>
<keyword evidence="4 6" id="KW-0131">Cell cycle</keyword>
<dbReference type="GO" id="GO:0003924">
    <property type="term" value="F:GTPase activity"/>
    <property type="evidence" value="ECO:0007669"/>
    <property type="project" value="UniProtKB-UniRule"/>
</dbReference>
<keyword evidence="3 4" id="KW-0342">GTP-binding</keyword>
<dbReference type="HAMAP" id="MF_00909">
    <property type="entry name" value="FtsZ"/>
    <property type="match status" value="1"/>
</dbReference>
<dbReference type="CDD" id="cd02201">
    <property type="entry name" value="FtsZ_type1"/>
    <property type="match status" value="1"/>
</dbReference>
<gene>
    <name evidence="4 9" type="primary">ftsZ</name>
    <name evidence="9" type="ORF">B9J77_04665</name>
</gene>
<dbReference type="Gene3D" id="3.30.1330.20">
    <property type="entry name" value="Tubulin/FtsZ, C-terminal domain"/>
    <property type="match status" value="1"/>
</dbReference>
<evidence type="ECO:0000313" key="10">
    <source>
        <dbReference type="Proteomes" id="UP000266287"/>
    </source>
</evidence>
<feature type="binding site" evidence="4">
    <location>
        <position position="186"/>
    </location>
    <ligand>
        <name>GTP</name>
        <dbReference type="ChEBI" id="CHEBI:37565"/>
    </ligand>
</feature>
<dbReference type="AlphaFoldDB" id="A0A399FUI4"/>
<comment type="caution">
    <text evidence="9">The sequence shown here is derived from an EMBL/GenBank/DDBJ whole genome shotgun (WGS) entry which is preliminary data.</text>
</comment>
<evidence type="ECO:0000256" key="1">
    <source>
        <dbReference type="ARBA" id="ARBA00009690"/>
    </source>
</evidence>
<evidence type="ECO:0000256" key="5">
    <source>
        <dbReference type="NCBIfam" id="TIGR00065"/>
    </source>
</evidence>
<dbReference type="PRINTS" id="PR00423">
    <property type="entry name" value="CELLDVISFTSZ"/>
</dbReference>
<dbReference type="GO" id="GO:0032153">
    <property type="term" value="C:cell division site"/>
    <property type="evidence" value="ECO:0007669"/>
    <property type="project" value="UniProtKB-UniRule"/>
</dbReference>
<feature type="domain" description="Tubulin/FtsZ GTPase" evidence="7">
    <location>
        <begin position="13"/>
        <end position="204"/>
    </location>
</feature>
<dbReference type="SUPFAM" id="SSF55307">
    <property type="entry name" value="Tubulin C-terminal domain-like"/>
    <property type="match status" value="1"/>
</dbReference>
<evidence type="ECO:0000259" key="7">
    <source>
        <dbReference type="SMART" id="SM00864"/>
    </source>
</evidence>
<keyword evidence="4 6" id="KW-0717">Septation</keyword>
<dbReference type="InterPro" id="IPR000158">
    <property type="entry name" value="Cell_div_FtsZ"/>
</dbReference>
<protein>
    <recommendedName>
        <fullName evidence="4 5">Cell division protein FtsZ</fullName>
    </recommendedName>
</protein>
<keyword evidence="4 6" id="KW-0132">Cell division</keyword>
<comment type="subcellular location">
    <subcellularLocation>
        <location evidence="4">Cytoplasm</location>
    </subcellularLocation>
    <text evidence="4">Assembles at midcell at the inner surface of the cytoplasmic membrane.</text>
</comment>
<evidence type="ECO:0000313" key="9">
    <source>
        <dbReference type="EMBL" id="RIH99753.1"/>
    </source>
</evidence>
<dbReference type="PROSITE" id="PS01135">
    <property type="entry name" value="FTSZ_2"/>
    <property type="match status" value="1"/>
</dbReference>
<dbReference type="InterPro" id="IPR037103">
    <property type="entry name" value="Tubulin/FtsZ-like_C"/>
</dbReference>
<dbReference type="Gene3D" id="3.40.50.1440">
    <property type="entry name" value="Tubulin/FtsZ, GTPase domain"/>
    <property type="match status" value="1"/>
</dbReference>
<comment type="function">
    <text evidence="4 6">Essential cell division protein that forms a contractile ring structure (Z ring) at the future cell division site. The regulation of the ring assembly controls the timing and the location of cell division. One of the functions of the FtsZ ring is to recruit other cell division proteins to the septum to produce a new cell wall between the dividing cells. Binds GTP and shows GTPase activity.</text>
</comment>
<dbReference type="SUPFAM" id="SSF52490">
    <property type="entry name" value="Tubulin nucleotide-binding domain-like"/>
    <property type="match status" value="1"/>
</dbReference>
<dbReference type="FunFam" id="3.40.50.1440:FF:000001">
    <property type="entry name" value="Cell division protein FtsZ"/>
    <property type="match status" value="1"/>
</dbReference>
<dbReference type="InterPro" id="IPR008280">
    <property type="entry name" value="Tub_FtsZ_C"/>
</dbReference>
<proteinExistence type="inferred from homology"/>
<evidence type="ECO:0000256" key="3">
    <source>
        <dbReference type="ARBA" id="ARBA00023134"/>
    </source>
</evidence>
<dbReference type="InterPro" id="IPR018316">
    <property type="entry name" value="Tubulin/FtsZ_2-layer-sand-dom"/>
</dbReference>
<dbReference type="Pfam" id="PF00091">
    <property type="entry name" value="Tubulin"/>
    <property type="match status" value="1"/>
</dbReference>
<dbReference type="NCBIfam" id="TIGR00065">
    <property type="entry name" value="ftsZ"/>
    <property type="match status" value="1"/>
</dbReference>
<dbReference type="InterPro" id="IPR024757">
    <property type="entry name" value="FtsZ_C"/>
</dbReference>
<dbReference type="InterPro" id="IPR045061">
    <property type="entry name" value="FtsZ/CetZ"/>
</dbReference>
<evidence type="ECO:0000256" key="6">
    <source>
        <dbReference type="RuleBase" id="RU000631"/>
    </source>
</evidence>
<dbReference type="SMART" id="SM00865">
    <property type="entry name" value="Tubulin_C"/>
    <property type="match status" value="1"/>
</dbReference>
<dbReference type="Proteomes" id="UP000266287">
    <property type="component" value="Unassembled WGS sequence"/>
</dbReference>
<dbReference type="InterPro" id="IPR020805">
    <property type="entry name" value="Cell_div_FtsZ_CS"/>
</dbReference>
<name>A0A399FUI4_UNCN2</name>
<dbReference type="InterPro" id="IPR036525">
    <property type="entry name" value="Tubulin/FtsZ_GTPase_sf"/>
</dbReference>
<accession>A0A399FUI4</accession>
<sequence length="374" mass="40093">MLNLEEEFYSEVDIKVVGVGGCGGNALSNMIRLGLDGIEHIAINTDIQALQRCAAPHKIQIGAKITHGLGSGSDPEIGRNSANEDRDVISEALRGADIIFITAGLGGGTGTGAAPVIAEIAREAGALTIAIVIKPFPFEAYRRSLRAEGAIKEIKRKVDTLISISNQSLFSSLDGASITSAFRVADEALFQGVRSISDLITVPGMINLDLADVRTVIAEGGRAALAVGMGRGIDRVQVAVEKAMNSPLLENKNIQGARGVLINITGGEDLIIKEVKEVATAVYEATDTHANVIFGAIVDERKKEEIGVTILATGLKDKDSEEQLSLKFDMEERRSSSQLWRPKQETSMLPLGLFAQDSHSSDEFDIPTFLRWKK</sequence>
<feature type="binding site" evidence="4">
    <location>
        <begin position="108"/>
        <end position="110"/>
    </location>
    <ligand>
        <name>GTP</name>
        <dbReference type="ChEBI" id="CHEBI:37565"/>
    </ligand>
</feature>
<reference evidence="9 10" key="1">
    <citation type="submission" date="2018-08" db="EMBL/GenBank/DDBJ databases">
        <title>Draft genome of candidate division NPL-UPA2 bacterium Unc8 that adapted to ultra-basic serpentinizing groundwater.</title>
        <authorList>
            <person name="Ishii S."/>
            <person name="Suzuki S."/>
            <person name="Nealson K.H."/>
        </authorList>
    </citation>
    <scope>NUCLEOTIDE SEQUENCE [LARGE SCALE GENOMIC DNA]</scope>
    <source>
        <strain evidence="9">Unc8</strain>
    </source>
</reference>
<keyword evidence="2 4" id="KW-0547">Nucleotide-binding</keyword>
<evidence type="ECO:0000259" key="8">
    <source>
        <dbReference type="SMART" id="SM00865"/>
    </source>
</evidence>
<dbReference type="GO" id="GO:0043093">
    <property type="term" value="P:FtsZ-dependent cytokinesis"/>
    <property type="evidence" value="ECO:0007669"/>
    <property type="project" value="UniProtKB-UniRule"/>
</dbReference>
<dbReference type="GO" id="GO:0005737">
    <property type="term" value="C:cytoplasm"/>
    <property type="evidence" value="ECO:0007669"/>
    <property type="project" value="UniProtKB-SubCell"/>
</dbReference>